<organism evidence="2 3">
    <name type="scientific">Streptomyces venezuelae</name>
    <dbReference type="NCBI Taxonomy" id="54571"/>
    <lineage>
        <taxon>Bacteria</taxon>
        <taxon>Bacillati</taxon>
        <taxon>Actinomycetota</taxon>
        <taxon>Actinomycetes</taxon>
        <taxon>Kitasatosporales</taxon>
        <taxon>Streptomycetaceae</taxon>
        <taxon>Streptomyces</taxon>
    </lineage>
</organism>
<dbReference type="InterPro" id="IPR016181">
    <property type="entry name" value="Acyl_CoA_acyltransferase"/>
</dbReference>
<sequence>MAPTVAEPREVHVLLADGATVSVRPVRPDDLAEVDAFYAGMSPENLRLRFFTANRRSAEQSAERVCRPASPGRRALLAEAGGEAVGLVEYERLPGTDHGDLALAVADRWHHRGVGTVLLEHAASAARNDGITAFAADALSENRDVLKVFADLGLSVTRHFDGPEVHCLVRLEADETYLSAVEARGRTADVASLQPLLRPRSVVVVGPGRRPGSVGRAVLNNLRLGGFNGRLFAVHPVAAAVLGVTTYRSVSDLPQAPDLAVLAVPAAAVPTVAEECGRHGVRALLVLSAGLDREHGRGLLTACRRHGMRLVGPNCLGLANTEDGVRLDATFAADLPSPGTAGVAVQSGGVGIALLTGLSRLGIGVSTFVSLGDKYDVSGNDMLQWWETDGRTDLALLHLESFGNARAFSRTARRVTRRIPVLTVDAGRTAVGRRAAASHTAAAATPTMTRQALFRQAGVTSTRGIAELLGTAAFLHSQPLPAGRRVAVVSNAGGTGVLAADAVVESGLVVPVLSAELTRRLLGILPGGATAANPVDTTAAVSEAQLRDCLVELIGSGEVDALTVSLVPTAVATATGDDLTRSVVRTAEEQAFPVAVVLPGQTASVGYLTGHHATVPAYADPQSAAQALVHAADRTEWLARPTGTVADLQAIDPSRAVEVVTEFLSAHPDGGWADPGTCAGLLDCYGIPQVPWEWAHNESDAVSAALRFRDGYGGAVLKAYWPGLVHKSEEHAVRLDLQDDAQVSAAYRDLADRFRGKLAGVLVQPMARRGVELFAGVVQDAVFGPLVMFGLGGTATEVLADHAARLAPLTDQDVHDLVSAPRCAPLLFGHRGAEPVDLDGLGQLLLRLSRMANDLPHITEADLNPVIARPDGMDIVDVRMHLEPSRPFDPYLRRLR</sequence>
<dbReference type="Gene3D" id="3.30.470.20">
    <property type="entry name" value="ATP-grasp fold, B domain"/>
    <property type="match status" value="1"/>
</dbReference>
<dbReference type="CDD" id="cd04301">
    <property type="entry name" value="NAT_SF"/>
    <property type="match status" value="1"/>
</dbReference>
<dbReference type="Pfam" id="PF13549">
    <property type="entry name" value="ATP-grasp_5"/>
    <property type="match status" value="1"/>
</dbReference>
<dbReference type="RefSeq" id="WP_150205913.1">
    <property type="nucleotide sequence ID" value="NZ_CP029190.1"/>
</dbReference>
<dbReference type="GO" id="GO:0016747">
    <property type="term" value="F:acyltransferase activity, transferring groups other than amino-acyl groups"/>
    <property type="evidence" value="ECO:0007669"/>
    <property type="project" value="InterPro"/>
</dbReference>
<dbReference type="SMART" id="SM00881">
    <property type="entry name" value="CoA_binding"/>
    <property type="match status" value="1"/>
</dbReference>
<dbReference type="EMBL" id="CP029190">
    <property type="protein sequence ID" value="QES47039.1"/>
    <property type="molecule type" value="Genomic_DNA"/>
</dbReference>
<name>A0A5P2D1P7_STRVZ</name>
<protein>
    <submittedName>
        <fullName evidence="2">GNAT family N-acetyltransferase</fullName>
    </submittedName>
</protein>
<dbReference type="InterPro" id="IPR036291">
    <property type="entry name" value="NAD(P)-bd_dom_sf"/>
</dbReference>
<feature type="domain" description="N-acetyltransferase" evidence="1">
    <location>
        <begin position="21"/>
        <end position="174"/>
    </location>
</feature>
<dbReference type="PANTHER" id="PTHR42793">
    <property type="entry name" value="COA BINDING DOMAIN CONTAINING PROTEIN"/>
    <property type="match status" value="1"/>
</dbReference>
<dbReference type="Pfam" id="PF19045">
    <property type="entry name" value="Ligase_CoA_2"/>
    <property type="match status" value="1"/>
</dbReference>
<dbReference type="GO" id="GO:0043758">
    <property type="term" value="F:acetate-CoA ligase (ADP-forming) activity"/>
    <property type="evidence" value="ECO:0007669"/>
    <property type="project" value="InterPro"/>
</dbReference>
<dbReference type="Gene3D" id="3.40.50.261">
    <property type="entry name" value="Succinyl-CoA synthetase domains"/>
    <property type="match status" value="2"/>
</dbReference>
<dbReference type="Gene3D" id="3.30.1490.20">
    <property type="entry name" value="ATP-grasp fold, A domain"/>
    <property type="match status" value="1"/>
</dbReference>
<dbReference type="Pfam" id="PF00583">
    <property type="entry name" value="Acetyltransf_1"/>
    <property type="match status" value="1"/>
</dbReference>
<dbReference type="Gene3D" id="3.40.630.30">
    <property type="match status" value="1"/>
</dbReference>
<dbReference type="SUPFAM" id="SSF55729">
    <property type="entry name" value="Acyl-CoA N-acyltransferases (Nat)"/>
    <property type="match status" value="1"/>
</dbReference>
<dbReference type="SUPFAM" id="SSF56059">
    <property type="entry name" value="Glutathione synthetase ATP-binding domain-like"/>
    <property type="match status" value="1"/>
</dbReference>
<dbReference type="InterPro" id="IPR000182">
    <property type="entry name" value="GNAT_dom"/>
</dbReference>
<dbReference type="InterPro" id="IPR032875">
    <property type="entry name" value="Succ_CoA_lig_flav_dom"/>
</dbReference>
<dbReference type="InterPro" id="IPR013815">
    <property type="entry name" value="ATP_grasp_subdomain_1"/>
</dbReference>
<dbReference type="AlphaFoldDB" id="A0A5P2D1P7"/>
<evidence type="ECO:0000313" key="3">
    <source>
        <dbReference type="Proteomes" id="UP000325211"/>
    </source>
</evidence>
<dbReference type="GO" id="GO:0005524">
    <property type="term" value="F:ATP binding"/>
    <property type="evidence" value="ECO:0007669"/>
    <property type="project" value="InterPro"/>
</dbReference>
<dbReference type="Pfam" id="PF13607">
    <property type="entry name" value="Succ_CoA_lig"/>
    <property type="match status" value="1"/>
</dbReference>
<dbReference type="SUPFAM" id="SSF51735">
    <property type="entry name" value="NAD(P)-binding Rossmann-fold domains"/>
    <property type="match status" value="1"/>
</dbReference>
<dbReference type="Gene3D" id="3.40.50.720">
    <property type="entry name" value="NAD(P)-binding Rossmann-like Domain"/>
    <property type="match status" value="1"/>
</dbReference>
<dbReference type="SUPFAM" id="SSF52210">
    <property type="entry name" value="Succinyl-CoA synthetase domains"/>
    <property type="match status" value="2"/>
</dbReference>
<dbReference type="PROSITE" id="PS51186">
    <property type="entry name" value="GNAT"/>
    <property type="match status" value="1"/>
</dbReference>
<reference evidence="2 3" key="1">
    <citation type="submission" date="2018-05" db="EMBL/GenBank/DDBJ databases">
        <title>Streptomyces venezuelae.</title>
        <authorList>
            <person name="Kim W."/>
            <person name="Lee N."/>
            <person name="Cho B.-K."/>
        </authorList>
    </citation>
    <scope>NUCLEOTIDE SEQUENCE [LARGE SCALE GENOMIC DNA]</scope>
    <source>
        <strain evidence="2 3">ATCC 21782</strain>
    </source>
</reference>
<dbReference type="Proteomes" id="UP000325211">
    <property type="component" value="Chromosome"/>
</dbReference>
<keyword evidence="2" id="KW-0808">Transferase</keyword>
<accession>A0A5P2D1P7</accession>
<dbReference type="InterPro" id="IPR003781">
    <property type="entry name" value="CoA-bd"/>
</dbReference>
<dbReference type="Pfam" id="PF13380">
    <property type="entry name" value="CoA_binding_2"/>
    <property type="match status" value="1"/>
</dbReference>
<evidence type="ECO:0000313" key="2">
    <source>
        <dbReference type="EMBL" id="QES47039.1"/>
    </source>
</evidence>
<dbReference type="InterPro" id="IPR016102">
    <property type="entry name" value="Succinyl-CoA_synth-like"/>
</dbReference>
<dbReference type="PANTHER" id="PTHR42793:SF1">
    <property type="entry name" value="PEPTIDYL-LYSINE N-ACETYLTRANSFERASE PATZ"/>
    <property type="match status" value="1"/>
</dbReference>
<evidence type="ECO:0000259" key="1">
    <source>
        <dbReference type="PROSITE" id="PS51186"/>
    </source>
</evidence>
<proteinExistence type="predicted"/>
<dbReference type="InterPro" id="IPR043938">
    <property type="entry name" value="Ligase_CoA_dom"/>
</dbReference>
<dbReference type="OrthoDB" id="190266at2"/>
<gene>
    <name evidence="2" type="ORF">DEJ50_03410</name>
</gene>